<keyword evidence="8" id="KW-0902">Two-component regulatory system</keyword>
<feature type="transmembrane region" description="Helical" evidence="10">
    <location>
        <begin position="29"/>
        <end position="48"/>
    </location>
</feature>
<dbReference type="GO" id="GO:0016301">
    <property type="term" value="F:kinase activity"/>
    <property type="evidence" value="ECO:0007669"/>
    <property type="project" value="UniProtKB-KW"/>
</dbReference>
<feature type="domain" description="Putative sensor" evidence="13">
    <location>
        <begin position="31"/>
        <end position="221"/>
    </location>
</feature>
<evidence type="ECO:0000256" key="7">
    <source>
        <dbReference type="ARBA" id="ARBA00022840"/>
    </source>
</evidence>
<organism evidence="14 15">
    <name type="scientific">Rugosimonospora acidiphila</name>
    <dbReference type="NCBI Taxonomy" id="556531"/>
    <lineage>
        <taxon>Bacteria</taxon>
        <taxon>Bacillati</taxon>
        <taxon>Actinomycetota</taxon>
        <taxon>Actinomycetes</taxon>
        <taxon>Micromonosporales</taxon>
        <taxon>Micromonosporaceae</taxon>
        <taxon>Rugosimonospora</taxon>
    </lineage>
</organism>
<dbReference type="Pfam" id="PF13796">
    <property type="entry name" value="Sensor"/>
    <property type="match status" value="1"/>
</dbReference>
<evidence type="ECO:0000256" key="6">
    <source>
        <dbReference type="ARBA" id="ARBA00022777"/>
    </source>
</evidence>
<keyword evidence="6 14" id="KW-0418">Kinase</keyword>
<dbReference type="EC" id="2.7.13.3" evidence="2"/>
<dbReference type="Gene3D" id="1.20.5.1930">
    <property type="match status" value="1"/>
</dbReference>
<dbReference type="InterPro" id="IPR036890">
    <property type="entry name" value="HATPase_C_sf"/>
</dbReference>
<evidence type="ECO:0000256" key="8">
    <source>
        <dbReference type="ARBA" id="ARBA00023012"/>
    </source>
</evidence>
<feature type="transmembrane region" description="Helical" evidence="10">
    <location>
        <begin position="54"/>
        <end position="73"/>
    </location>
</feature>
<evidence type="ECO:0000256" key="9">
    <source>
        <dbReference type="SAM" id="MobiDB-lite"/>
    </source>
</evidence>
<dbReference type="InterPro" id="IPR003594">
    <property type="entry name" value="HATPase_dom"/>
</dbReference>
<keyword evidence="15" id="KW-1185">Reference proteome</keyword>
<evidence type="ECO:0000256" key="10">
    <source>
        <dbReference type="SAM" id="Phobius"/>
    </source>
</evidence>
<evidence type="ECO:0000256" key="4">
    <source>
        <dbReference type="ARBA" id="ARBA00022679"/>
    </source>
</evidence>
<dbReference type="InterPro" id="IPR025828">
    <property type="entry name" value="Put_sensor_dom"/>
</dbReference>
<dbReference type="PANTHER" id="PTHR24421">
    <property type="entry name" value="NITRATE/NITRITE SENSOR PROTEIN NARX-RELATED"/>
    <property type="match status" value="1"/>
</dbReference>
<keyword evidence="4" id="KW-0808">Transferase</keyword>
<dbReference type="InterPro" id="IPR050482">
    <property type="entry name" value="Sensor_HK_TwoCompSys"/>
</dbReference>
<dbReference type="EMBL" id="BAABJQ010000001">
    <property type="protein sequence ID" value="GAA5177245.1"/>
    <property type="molecule type" value="Genomic_DNA"/>
</dbReference>
<feature type="transmembrane region" description="Helical" evidence="10">
    <location>
        <begin position="185"/>
        <end position="206"/>
    </location>
</feature>
<dbReference type="InterPro" id="IPR011712">
    <property type="entry name" value="Sig_transdc_His_kin_sub3_dim/P"/>
</dbReference>
<keyword evidence="3" id="KW-0597">Phosphoprotein</keyword>
<feature type="domain" description="Histidine kinase/HSP90-like ATPase" evidence="11">
    <location>
        <begin position="355"/>
        <end position="436"/>
    </location>
</feature>
<evidence type="ECO:0000256" key="1">
    <source>
        <dbReference type="ARBA" id="ARBA00000085"/>
    </source>
</evidence>
<dbReference type="Proteomes" id="UP001501570">
    <property type="component" value="Unassembled WGS sequence"/>
</dbReference>
<protein>
    <recommendedName>
        <fullName evidence="2">histidine kinase</fullName>
        <ecNumber evidence="2">2.7.13.3</ecNumber>
    </recommendedName>
</protein>
<keyword evidence="7" id="KW-0067">ATP-binding</keyword>
<keyword evidence="10" id="KW-0812">Transmembrane</keyword>
<keyword evidence="10" id="KW-0472">Membrane</keyword>
<reference evidence="15" key="1">
    <citation type="journal article" date="2019" name="Int. J. Syst. Evol. Microbiol.">
        <title>The Global Catalogue of Microorganisms (GCM) 10K type strain sequencing project: providing services to taxonomists for standard genome sequencing and annotation.</title>
        <authorList>
            <consortium name="The Broad Institute Genomics Platform"/>
            <consortium name="The Broad Institute Genome Sequencing Center for Infectious Disease"/>
            <person name="Wu L."/>
            <person name="Ma J."/>
        </authorList>
    </citation>
    <scope>NUCLEOTIDE SEQUENCE [LARGE SCALE GENOMIC DNA]</scope>
    <source>
        <strain evidence="15">JCM 18304</strain>
    </source>
</reference>
<comment type="caution">
    <text evidence="14">The sequence shown here is derived from an EMBL/GenBank/DDBJ whole genome shotgun (WGS) entry which is preliminary data.</text>
</comment>
<dbReference type="SUPFAM" id="SSF55874">
    <property type="entry name" value="ATPase domain of HSP90 chaperone/DNA topoisomerase II/histidine kinase"/>
    <property type="match status" value="1"/>
</dbReference>
<evidence type="ECO:0000256" key="3">
    <source>
        <dbReference type="ARBA" id="ARBA00022553"/>
    </source>
</evidence>
<dbReference type="Gene3D" id="3.30.565.10">
    <property type="entry name" value="Histidine kinase-like ATPase, C-terminal domain"/>
    <property type="match status" value="1"/>
</dbReference>
<proteinExistence type="predicted"/>
<evidence type="ECO:0000313" key="14">
    <source>
        <dbReference type="EMBL" id="GAA5177245.1"/>
    </source>
</evidence>
<feature type="domain" description="Signal transduction histidine kinase subgroup 3 dimerisation and phosphoacceptor" evidence="12">
    <location>
        <begin position="249"/>
        <end position="315"/>
    </location>
</feature>
<dbReference type="CDD" id="cd16917">
    <property type="entry name" value="HATPase_UhpB-NarQ-NarX-like"/>
    <property type="match status" value="1"/>
</dbReference>
<evidence type="ECO:0000256" key="5">
    <source>
        <dbReference type="ARBA" id="ARBA00022741"/>
    </source>
</evidence>
<sequence length="437" mass="45672">MQNARVSSVLVTGGRILRAPVTRRTWAELAYVIAGAPLALLGAVYVVVSFLLSAGLAVTALGIPLLAVAIPGARGLGRVRRGLARVLLEETIVAPAPFRPGRDVFARIRAGLRDLAGWRAVAYLVVSLPGSLLGLAMVLAFWAWGVIAFTYPIQHALGINQMTAPGRAGGIRHGLVVGGVVFDTWPRLLVVCAAGAVLVLSAPWVVRTAVLLDRLLVRGLLGPDGTSARITELRRTRAHAVDEAAATLRRIERDLHDGVQARLVALGMNLTMAIETLDGRTSGATRGMLVTARDNAKEAISELRDVVRGIHPPVLDAGLDAAIATLAARSAIPVDLRTEITERPSAAIETIAYFCAAELLTNVAKHSGADRATVEVTARGGRIRLRVADNGRGGAGPTGGTGLRGLADRVATVDGTLDTDSPPAGPTVITVDLPLHA</sequence>
<evidence type="ECO:0000259" key="13">
    <source>
        <dbReference type="Pfam" id="PF13796"/>
    </source>
</evidence>
<dbReference type="PANTHER" id="PTHR24421:SF10">
    <property type="entry name" value="NITRATE_NITRITE SENSOR PROTEIN NARQ"/>
    <property type="match status" value="1"/>
</dbReference>
<comment type="catalytic activity">
    <reaction evidence="1">
        <text>ATP + protein L-histidine = ADP + protein N-phospho-L-histidine.</text>
        <dbReference type="EC" id="2.7.13.3"/>
    </reaction>
</comment>
<accession>A0ABP9RH18</accession>
<feature type="region of interest" description="Disordered" evidence="9">
    <location>
        <begin position="418"/>
        <end position="437"/>
    </location>
</feature>
<gene>
    <name evidence="14" type="ORF">GCM10023322_01520</name>
</gene>
<keyword evidence="10" id="KW-1133">Transmembrane helix</keyword>
<evidence type="ECO:0000259" key="12">
    <source>
        <dbReference type="Pfam" id="PF07730"/>
    </source>
</evidence>
<evidence type="ECO:0000259" key="11">
    <source>
        <dbReference type="Pfam" id="PF02518"/>
    </source>
</evidence>
<keyword evidence="5" id="KW-0547">Nucleotide-binding</keyword>
<dbReference type="Pfam" id="PF07730">
    <property type="entry name" value="HisKA_3"/>
    <property type="match status" value="1"/>
</dbReference>
<evidence type="ECO:0000313" key="15">
    <source>
        <dbReference type="Proteomes" id="UP001501570"/>
    </source>
</evidence>
<name>A0ABP9RH18_9ACTN</name>
<evidence type="ECO:0000256" key="2">
    <source>
        <dbReference type="ARBA" id="ARBA00012438"/>
    </source>
</evidence>
<dbReference type="Pfam" id="PF02518">
    <property type="entry name" value="HATPase_c"/>
    <property type="match status" value="1"/>
</dbReference>
<feature type="transmembrane region" description="Helical" evidence="10">
    <location>
        <begin position="121"/>
        <end position="144"/>
    </location>
</feature>